<dbReference type="GO" id="GO:0007059">
    <property type="term" value="P:chromosome segregation"/>
    <property type="evidence" value="ECO:0007669"/>
    <property type="project" value="UniProtKB-KW"/>
</dbReference>
<dbReference type="SMART" id="SM00470">
    <property type="entry name" value="ParB"/>
    <property type="match status" value="1"/>
</dbReference>
<protein>
    <submittedName>
        <fullName evidence="5">ParB/RepB/Spo0J family partition protein</fullName>
    </submittedName>
</protein>
<dbReference type="Gene3D" id="1.10.10.2830">
    <property type="match status" value="1"/>
</dbReference>
<dbReference type="InterPro" id="IPR050336">
    <property type="entry name" value="Chromosome_partition/occlusion"/>
</dbReference>
<evidence type="ECO:0000256" key="2">
    <source>
        <dbReference type="ARBA" id="ARBA00022829"/>
    </source>
</evidence>
<dbReference type="InterPro" id="IPR041468">
    <property type="entry name" value="HTH_ParB/Spo0J"/>
</dbReference>
<organism evidence="5 6">
    <name type="scientific">Leptonema illini</name>
    <dbReference type="NCBI Taxonomy" id="183"/>
    <lineage>
        <taxon>Bacteria</taxon>
        <taxon>Pseudomonadati</taxon>
        <taxon>Spirochaetota</taxon>
        <taxon>Spirochaetia</taxon>
        <taxon>Leptospirales</taxon>
        <taxon>Leptospiraceae</taxon>
        <taxon>Leptonema</taxon>
    </lineage>
</organism>
<dbReference type="AlphaFoldDB" id="A0A833H1M4"/>
<evidence type="ECO:0000256" key="1">
    <source>
        <dbReference type="ARBA" id="ARBA00006295"/>
    </source>
</evidence>
<dbReference type="Proteomes" id="UP000460298">
    <property type="component" value="Unassembled WGS sequence"/>
</dbReference>
<feature type="domain" description="ParB-like N-terminal" evidence="4">
    <location>
        <begin position="25"/>
        <end position="113"/>
    </location>
</feature>
<dbReference type="SUPFAM" id="SSF110849">
    <property type="entry name" value="ParB/Sulfiredoxin"/>
    <property type="match status" value="1"/>
</dbReference>
<dbReference type="EMBL" id="WBUI01000008">
    <property type="protein sequence ID" value="KAB2932616.1"/>
    <property type="molecule type" value="Genomic_DNA"/>
</dbReference>
<feature type="region of interest" description="Disordered" evidence="3">
    <location>
        <begin position="215"/>
        <end position="239"/>
    </location>
</feature>
<dbReference type="PANTHER" id="PTHR33375">
    <property type="entry name" value="CHROMOSOME-PARTITIONING PROTEIN PARB-RELATED"/>
    <property type="match status" value="1"/>
</dbReference>
<dbReference type="InterPro" id="IPR003115">
    <property type="entry name" value="ParB_N"/>
</dbReference>
<dbReference type="NCBIfam" id="TIGR00180">
    <property type="entry name" value="parB_part"/>
    <property type="match status" value="1"/>
</dbReference>
<gene>
    <name evidence="5" type="ORF">F9K24_09560</name>
</gene>
<dbReference type="Gene3D" id="3.90.1530.30">
    <property type="match status" value="1"/>
</dbReference>
<dbReference type="Pfam" id="PF17762">
    <property type="entry name" value="HTH_ParB"/>
    <property type="match status" value="1"/>
</dbReference>
<proteinExistence type="inferred from homology"/>
<sequence length="275" mass="31265">MSSKHKKLGGLADIFQSESLDGAITKLPIARIRPSEDQPRRDRTHAVDELSESIRRDGLLSPIVVTKEGDTYRVIAGERRFHAVSRLGWKDVECRIISREQRDYFRIALIENLQRENLNAEEEADALIKLKKQEDLSDQELAKLVGKSRNYVTEILSIATLPPEYLEECRSRGLTQKNFLIQAVQAFRKGRHEEFLSAFEGGEIRTVRDAKDFNQERTTTVRSHERKSPATNPAANPPLRIERRGEQIIITTADASSAEQIEKVIRKVLSRAPLG</sequence>
<evidence type="ECO:0000259" key="4">
    <source>
        <dbReference type="SMART" id="SM00470"/>
    </source>
</evidence>
<name>A0A833H1M4_9LEPT</name>
<evidence type="ECO:0000313" key="6">
    <source>
        <dbReference type="Proteomes" id="UP000460298"/>
    </source>
</evidence>
<dbReference type="GO" id="GO:0003677">
    <property type="term" value="F:DNA binding"/>
    <property type="evidence" value="ECO:0007669"/>
    <property type="project" value="InterPro"/>
</dbReference>
<comment type="similarity">
    <text evidence="1">Belongs to the ParB family.</text>
</comment>
<evidence type="ECO:0000313" key="5">
    <source>
        <dbReference type="EMBL" id="KAB2932616.1"/>
    </source>
</evidence>
<dbReference type="Pfam" id="PF02195">
    <property type="entry name" value="ParB_N"/>
    <property type="match status" value="1"/>
</dbReference>
<evidence type="ECO:0000256" key="3">
    <source>
        <dbReference type="SAM" id="MobiDB-lite"/>
    </source>
</evidence>
<keyword evidence="2" id="KW-0159">Chromosome partition</keyword>
<accession>A0A833H1M4</accession>
<comment type="caution">
    <text evidence="5">The sequence shown here is derived from an EMBL/GenBank/DDBJ whole genome shotgun (WGS) entry which is preliminary data.</text>
</comment>
<dbReference type="InterPro" id="IPR036086">
    <property type="entry name" value="ParB/Sulfiredoxin_sf"/>
</dbReference>
<dbReference type="GO" id="GO:0045881">
    <property type="term" value="P:positive regulation of sporulation resulting in formation of a cellular spore"/>
    <property type="evidence" value="ECO:0007669"/>
    <property type="project" value="TreeGrafter"/>
</dbReference>
<dbReference type="InterPro" id="IPR004437">
    <property type="entry name" value="ParB/RepB/Spo0J"/>
</dbReference>
<dbReference type="GO" id="GO:0005694">
    <property type="term" value="C:chromosome"/>
    <property type="evidence" value="ECO:0007669"/>
    <property type="project" value="TreeGrafter"/>
</dbReference>
<reference evidence="5 6" key="1">
    <citation type="submission" date="2019-10" db="EMBL/GenBank/DDBJ databases">
        <title>Extracellular Electron Transfer in a Candidatus Methanoperedens spp. Enrichment Culture.</title>
        <authorList>
            <person name="Berger S."/>
            <person name="Rangel Shaw D."/>
            <person name="Berben T."/>
            <person name="In 'T Zandt M."/>
            <person name="Frank J."/>
            <person name="Reimann J."/>
            <person name="Jetten M.S.M."/>
            <person name="Welte C.U."/>
        </authorList>
    </citation>
    <scope>NUCLEOTIDE SEQUENCE [LARGE SCALE GENOMIC DNA]</scope>
    <source>
        <strain evidence="5">SB12</strain>
    </source>
</reference>
<dbReference type="PANTHER" id="PTHR33375:SF1">
    <property type="entry name" value="CHROMOSOME-PARTITIONING PROTEIN PARB-RELATED"/>
    <property type="match status" value="1"/>
</dbReference>